<reference evidence="6 7" key="2">
    <citation type="submission" date="2018-11" db="EMBL/GenBank/DDBJ databases">
        <authorList>
            <consortium name="Pathogen Informatics"/>
        </authorList>
    </citation>
    <scope>NUCLEOTIDE SEQUENCE [LARGE SCALE GENOMIC DNA]</scope>
</reference>
<feature type="region of interest" description="Disordered" evidence="4">
    <location>
        <begin position="554"/>
        <end position="593"/>
    </location>
</feature>
<evidence type="ECO:0000256" key="1">
    <source>
        <dbReference type="ARBA" id="ARBA00004496"/>
    </source>
</evidence>
<feature type="domain" description="PDZ" evidence="5">
    <location>
        <begin position="218"/>
        <end position="300"/>
    </location>
</feature>
<dbReference type="STRING" id="6280.A0A0N4TUA0"/>
<proteinExistence type="predicted"/>
<dbReference type="InterPro" id="IPR001478">
    <property type="entry name" value="PDZ"/>
</dbReference>
<feature type="domain" description="PDZ" evidence="5">
    <location>
        <begin position="16"/>
        <end position="106"/>
    </location>
</feature>
<feature type="compositionally biased region" description="Polar residues" evidence="4">
    <location>
        <begin position="554"/>
        <end position="568"/>
    </location>
</feature>
<reference evidence="8" key="1">
    <citation type="submission" date="2017-02" db="UniProtKB">
        <authorList>
            <consortium name="WormBaseParasite"/>
        </authorList>
    </citation>
    <scope>IDENTIFICATION</scope>
</reference>
<evidence type="ECO:0000256" key="2">
    <source>
        <dbReference type="ARBA" id="ARBA00022490"/>
    </source>
</evidence>
<gene>
    <name evidence="6" type="ORF">BPAG_LOCUS12322</name>
</gene>
<dbReference type="SUPFAM" id="SSF50156">
    <property type="entry name" value="PDZ domain-like"/>
    <property type="match status" value="4"/>
</dbReference>
<evidence type="ECO:0000256" key="3">
    <source>
        <dbReference type="ARBA" id="ARBA00022737"/>
    </source>
</evidence>
<dbReference type="PANTHER" id="PTHR46227">
    <property type="entry name" value="GLUTAMATE RECEPTOR-INTERACTING PROTEIN GRIP"/>
    <property type="match status" value="1"/>
</dbReference>
<evidence type="ECO:0000256" key="4">
    <source>
        <dbReference type="SAM" id="MobiDB-lite"/>
    </source>
</evidence>
<keyword evidence="2" id="KW-0963">Cytoplasm</keyword>
<dbReference type="AlphaFoldDB" id="A0A0N4TUA0"/>
<keyword evidence="7" id="KW-1185">Reference proteome</keyword>
<dbReference type="PANTHER" id="PTHR46227:SF2">
    <property type="entry name" value="FI03335P"/>
    <property type="match status" value="1"/>
</dbReference>
<sequence>MSRVPCGRICHQERMEVTLHSYARGSFGLVVHDQISKSNIPKSKRQPLFISYMEKNSPAERSGVLQVGDRIIAINNWISINGTAEEGNQILRQAISPLKLCVEFDVIESALPLDGIFDVKLAKRGNNLGIVVRSEAENTKGEPVIISDIQVGSVAYRCGSLHNGDRIIAVDDILLESCTVEEAMRLLQRSGDIVKLRVHKNVTSEQNNHDGVQSLIYSIELNRNGGPLGITIASSGERYEPVLISYLAPGGLAEKTGAIHVGDRILAVNNESIEGMKAADVMHLLQQSNDLVTIKIMRITNLSINHSTGAGGHLSISSQMDRIRLQHNRAMCDSYSETSEKIGTPIQSIDSAVESLDDSPSNISKYHSGTQRYVIDEQIPNTSLNYVEESIDYQRITYPSSSALPSGLTVPFSGESRKKPGLCWVEQHGQGQWEKSLSLATDKSLPERCNCHKNTNLEPENWIEVLEALETVGEAAMLQKLEECTSGSGNGTIKVHSNPLITRCNESTVVQRSDLRLPCGGGDTTATTTGRQFYPFTSSTTGALVRPLLSPSANPKFTNFGTQQSEYSSTDRMDSLSLSNDSQTSTSLGDISYHIVPPKPPRYGISDIQHALSVLSEPSNVRNSISGRGLSPRSMHELSWSKNIKLSPPSTALVLHELSSKTFTATKSGTTHQIRLRKDPSTNSFGFSVSDGIGNNAGVFINEILPGGPADRCGQILPYDKILQINDTSLQYLDCDLVLPLLQVDEIEMVLYRENDSSTNIIDDDEESYRNNINLSLRYSAV</sequence>
<dbReference type="Pfam" id="PF00595">
    <property type="entry name" value="PDZ"/>
    <property type="match status" value="4"/>
</dbReference>
<dbReference type="InterPro" id="IPR043545">
    <property type="entry name" value="GRIP1/2"/>
</dbReference>
<evidence type="ECO:0000313" key="8">
    <source>
        <dbReference type="WBParaSite" id="BPAG_0001236001-mRNA-1"/>
    </source>
</evidence>
<dbReference type="WBParaSite" id="BPAG_0001236001-mRNA-1">
    <property type="protein sequence ID" value="BPAG_0001236001-mRNA-1"/>
    <property type="gene ID" value="BPAG_0001236001"/>
</dbReference>
<feature type="domain" description="PDZ" evidence="5">
    <location>
        <begin position="673"/>
        <end position="731"/>
    </location>
</feature>
<dbReference type="GO" id="GO:0098887">
    <property type="term" value="P:neurotransmitter receptor transport, endosome to postsynaptic membrane"/>
    <property type="evidence" value="ECO:0007669"/>
    <property type="project" value="TreeGrafter"/>
</dbReference>
<feature type="compositionally biased region" description="Polar residues" evidence="4">
    <location>
        <begin position="575"/>
        <end position="589"/>
    </location>
</feature>
<evidence type="ECO:0000313" key="7">
    <source>
        <dbReference type="Proteomes" id="UP000278627"/>
    </source>
</evidence>
<dbReference type="SMART" id="SM00228">
    <property type="entry name" value="PDZ"/>
    <property type="match status" value="4"/>
</dbReference>
<evidence type="ECO:0000313" key="6">
    <source>
        <dbReference type="EMBL" id="VDN93508.1"/>
    </source>
</evidence>
<dbReference type="Gene3D" id="2.30.42.10">
    <property type="match status" value="4"/>
</dbReference>
<feature type="domain" description="PDZ" evidence="5">
    <location>
        <begin position="118"/>
        <end position="202"/>
    </location>
</feature>
<dbReference type="EMBL" id="UZAD01013283">
    <property type="protein sequence ID" value="VDN93508.1"/>
    <property type="molecule type" value="Genomic_DNA"/>
</dbReference>
<protein>
    <submittedName>
        <fullName evidence="8">Glutamate receptor-interacting protein 2</fullName>
    </submittedName>
</protein>
<dbReference type="InterPro" id="IPR036034">
    <property type="entry name" value="PDZ_sf"/>
</dbReference>
<dbReference type="PROSITE" id="PS50106">
    <property type="entry name" value="PDZ"/>
    <property type="match status" value="4"/>
</dbReference>
<keyword evidence="3" id="KW-0677">Repeat</keyword>
<comment type="subcellular location">
    <subcellularLocation>
        <location evidence="1">Cytoplasm</location>
    </subcellularLocation>
</comment>
<dbReference type="GO" id="GO:0005737">
    <property type="term" value="C:cytoplasm"/>
    <property type="evidence" value="ECO:0007669"/>
    <property type="project" value="UniProtKB-SubCell"/>
</dbReference>
<organism evidence="8">
    <name type="scientific">Brugia pahangi</name>
    <name type="common">Filarial nematode worm</name>
    <dbReference type="NCBI Taxonomy" id="6280"/>
    <lineage>
        <taxon>Eukaryota</taxon>
        <taxon>Metazoa</taxon>
        <taxon>Ecdysozoa</taxon>
        <taxon>Nematoda</taxon>
        <taxon>Chromadorea</taxon>
        <taxon>Rhabditida</taxon>
        <taxon>Spirurina</taxon>
        <taxon>Spiruromorpha</taxon>
        <taxon>Filarioidea</taxon>
        <taxon>Onchocercidae</taxon>
        <taxon>Brugia</taxon>
    </lineage>
</organism>
<name>A0A0N4TUA0_BRUPA</name>
<accession>A0A0N4TUA0</accession>
<dbReference type="Proteomes" id="UP000278627">
    <property type="component" value="Unassembled WGS sequence"/>
</dbReference>
<evidence type="ECO:0000259" key="5">
    <source>
        <dbReference type="PROSITE" id="PS50106"/>
    </source>
</evidence>